<reference evidence="11 12" key="1">
    <citation type="submission" date="2024-05" db="EMBL/GenBank/DDBJ databases">
        <title>Culex pipiens pipiens assembly and annotation.</title>
        <authorList>
            <person name="Alout H."/>
            <person name="Durand T."/>
        </authorList>
    </citation>
    <scope>NUCLEOTIDE SEQUENCE [LARGE SCALE GENOMIC DNA]</scope>
    <source>
        <strain evidence="11">HA-2024</strain>
        <tissue evidence="11">Whole body</tissue>
    </source>
</reference>
<sequence>MTEANESSSCSVTNNLLDTDNRKNGAVRVQIVPSQPKTLSHLPTRPAVDLAFHNLTYRVKEGRRNNVKTILKEVSGRLRSGELTAIMGPSGAGKSTLLNILTGYKTTNIEGSITMNGKERNLSQFRKLSAYIMQDNQLHANLTVEEAMHVAASLKLSQKVEKSEKLHVIKEILETLGLDEHRPTLTRNLSGGQQKRLSIALELVNNPPIMFFDEPTSGLDSSTCFQCVSLLKFLARGGRTIICTIHQPSARLFEMFDQLYTLADGQCVYQGNTKQLVPFLGTLDLECPSYHNPASYIIEVACGEHGDHTRKLVNAIDNGKRDIRGELDFPALKNKKNENGNANANLKSNYDKLNGNSNNKYADNLNLGGNGLLPSSMVNDIAKETTTETIKINVESEKEPEVNTALLPVDGQLDAGLSPERYPTSEFHQFWVVLKRTLLFSRRDWTLMYLRLFAHILVGFLIGALYYDIGNDGAKVLSNLGFLFFNMLFLMYTSMTITILSFPLEMPVLLKENFNRWYSLSVGLVVGAAMNVQNGVFLAPVMSVPFLLFSGFFVSFDAIPIYLRWITYLSYIRYGFEGTALATYSYGREKLKCHQVYCHFKSPSTTLEELDMLDANFTLDIVALVVIFVVLRIAAFLFLRWKLRTTR</sequence>
<evidence type="ECO:0000256" key="7">
    <source>
        <dbReference type="ARBA" id="ARBA00022989"/>
    </source>
</evidence>
<dbReference type="InterPro" id="IPR027417">
    <property type="entry name" value="P-loop_NTPase"/>
</dbReference>
<dbReference type="InterPro" id="IPR050352">
    <property type="entry name" value="ABCG_transporters"/>
</dbReference>
<keyword evidence="12" id="KW-1185">Reference proteome</keyword>
<keyword evidence="3" id="KW-0813">Transport</keyword>
<keyword evidence="8 9" id="KW-0472">Membrane</keyword>
<dbReference type="CDD" id="cd03213">
    <property type="entry name" value="ABCG_EPDR"/>
    <property type="match status" value="1"/>
</dbReference>
<dbReference type="InterPro" id="IPR043926">
    <property type="entry name" value="ABCG_dom"/>
</dbReference>
<dbReference type="GO" id="GO:0005524">
    <property type="term" value="F:ATP binding"/>
    <property type="evidence" value="ECO:0007669"/>
    <property type="project" value="UniProtKB-KW"/>
</dbReference>
<keyword evidence="4 9" id="KW-0812">Transmembrane</keyword>
<accession>A0ABD1CXR4</accession>
<dbReference type="InterPro" id="IPR003439">
    <property type="entry name" value="ABC_transporter-like_ATP-bd"/>
</dbReference>
<dbReference type="PROSITE" id="PS00211">
    <property type="entry name" value="ABC_TRANSPORTER_1"/>
    <property type="match status" value="1"/>
</dbReference>
<comment type="similarity">
    <text evidence="2">Belongs to the ABC transporter superfamily. ABCG family. Eye pigment precursor importer (TC 3.A.1.204) subfamily.</text>
</comment>
<dbReference type="Pfam" id="PF00005">
    <property type="entry name" value="ABC_tran"/>
    <property type="match status" value="1"/>
</dbReference>
<feature type="transmembrane region" description="Helical" evidence="9">
    <location>
        <begin position="617"/>
        <end position="639"/>
    </location>
</feature>
<dbReference type="EMBL" id="JBEHCU010008948">
    <property type="protein sequence ID" value="KAL1380807.1"/>
    <property type="molecule type" value="Genomic_DNA"/>
</dbReference>
<dbReference type="GO" id="GO:0016020">
    <property type="term" value="C:membrane"/>
    <property type="evidence" value="ECO:0007669"/>
    <property type="project" value="UniProtKB-SubCell"/>
</dbReference>
<comment type="subcellular location">
    <subcellularLocation>
        <location evidence="1">Membrane</location>
        <topology evidence="1">Multi-pass membrane protein</topology>
    </subcellularLocation>
</comment>
<evidence type="ECO:0000259" key="10">
    <source>
        <dbReference type="PROSITE" id="PS50893"/>
    </source>
</evidence>
<dbReference type="Proteomes" id="UP001562425">
    <property type="component" value="Unassembled WGS sequence"/>
</dbReference>
<dbReference type="PANTHER" id="PTHR48041">
    <property type="entry name" value="ABC TRANSPORTER G FAMILY MEMBER 28"/>
    <property type="match status" value="1"/>
</dbReference>
<feature type="transmembrane region" description="Helical" evidence="9">
    <location>
        <begin position="514"/>
        <end position="532"/>
    </location>
</feature>
<evidence type="ECO:0000256" key="9">
    <source>
        <dbReference type="SAM" id="Phobius"/>
    </source>
</evidence>
<dbReference type="InterPro" id="IPR017871">
    <property type="entry name" value="ABC_transporter-like_CS"/>
</dbReference>
<evidence type="ECO:0000313" key="11">
    <source>
        <dbReference type="EMBL" id="KAL1380807.1"/>
    </source>
</evidence>
<dbReference type="PROSITE" id="PS50893">
    <property type="entry name" value="ABC_TRANSPORTER_2"/>
    <property type="match status" value="1"/>
</dbReference>
<evidence type="ECO:0000256" key="5">
    <source>
        <dbReference type="ARBA" id="ARBA00022741"/>
    </source>
</evidence>
<evidence type="ECO:0000256" key="8">
    <source>
        <dbReference type="ARBA" id="ARBA00023136"/>
    </source>
</evidence>
<gene>
    <name evidence="11" type="ORF">pipiens_013913</name>
</gene>
<keyword evidence="6" id="KW-0067">ATP-binding</keyword>
<evidence type="ECO:0000256" key="3">
    <source>
        <dbReference type="ARBA" id="ARBA00022448"/>
    </source>
</evidence>
<dbReference type="InterPro" id="IPR013525">
    <property type="entry name" value="ABC2_TM"/>
</dbReference>
<keyword evidence="5" id="KW-0547">Nucleotide-binding</keyword>
<organism evidence="11 12">
    <name type="scientific">Culex pipiens pipiens</name>
    <name type="common">Northern house mosquito</name>
    <dbReference type="NCBI Taxonomy" id="38569"/>
    <lineage>
        <taxon>Eukaryota</taxon>
        <taxon>Metazoa</taxon>
        <taxon>Ecdysozoa</taxon>
        <taxon>Arthropoda</taxon>
        <taxon>Hexapoda</taxon>
        <taxon>Insecta</taxon>
        <taxon>Pterygota</taxon>
        <taxon>Neoptera</taxon>
        <taxon>Endopterygota</taxon>
        <taxon>Diptera</taxon>
        <taxon>Nematocera</taxon>
        <taxon>Culicoidea</taxon>
        <taxon>Culicidae</taxon>
        <taxon>Culicinae</taxon>
        <taxon>Culicini</taxon>
        <taxon>Culex</taxon>
        <taxon>Culex</taxon>
    </lineage>
</organism>
<dbReference type="Gene3D" id="3.40.50.300">
    <property type="entry name" value="P-loop containing nucleotide triphosphate hydrolases"/>
    <property type="match status" value="1"/>
</dbReference>
<dbReference type="SMART" id="SM00382">
    <property type="entry name" value="AAA"/>
    <property type="match status" value="1"/>
</dbReference>
<dbReference type="Pfam" id="PF19055">
    <property type="entry name" value="ABC2_membrane_7"/>
    <property type="match status" value="1"/>
</dbReference>
<name>A0ABD1CXR4_CULPP</name>
<evidence type="ECO:0000256" key="1">
    <source>
        <dbReference type="ARBA" id="ARBA00004141"/>
    </source>
</evidence>
<feature type="domain" description="ABC transporter" evidence="10">
    <location>
        <begin position="50"/>
        <end position="289"/>
    </location>
</feature>
<keyword evidence="7 9" id="KW-1133">Transmembrane helix</keyword>
<feature type="transmembrane region" description="Helical" evidence="9">
    <location>
        <begin position="479"/>
        <end position="502"/>
    </location>
</feature>
<protein>
    <recommendedName>
        <fullName evidence="10">ABC transporter domain-containing protein</fullName>
    </recommendedName>
</protein>
<dbReference type="AlphaFoldDB" id="A0ABD1CXR4"/>
<comment type="caution">
    <text evidence="11">The sequence shown here is derived from an EMBL/GenBank/DDBJ whole genome shotgun (WGS) entry which is preliminary data.</text>
</comment>
<evidence type="ECO:0000256" key="4">
    <source>
        <dbReference type="ARBA" id="ARBA00022692"/>
    </source>
</evidence>
<dbReference type="Pfam" id="PF01061">
    <property type="entry name" value="ABC2_membrane"/>
    <property type="match status" value="1"/>
</dbReference>
<evidence type="ECO:0000256" key="2">
    <source>
        <dbReference type="ARBA" id="ARBA00005814"/>
    </source>
</evidence>
<dbReference type="InterPro" id="IPR003593">
    <property type="entry name" value="AAA+_ATPase"/>
</dbReference>
<proteinExistence type="inferred from homology"/>
<dbReference type="FunFam" id="3.40.50.300:FF:000891">
    <property type="entry name" value="ATP-binding cassette sub-family G member"/>
    <property type="match status" value="1"/>
</dbReference>
<feature type="transmembrane region" description="Helical" evidence="9">
    <location>
        <begin position="448"/>
        <end position="467"/>
    </location>
</feature>
<dbReference type="PANTHER" id="PTHR48041:SF6">
    <property type="entry name" value="PROTEIN WHITE-LIKE PROTEIN"/>
    <property type="match status" value="1"/>
</dbReference>
<evidence type="ECO:0000256" key="6">
    <source>
        <dbReference type="ARBA" id="ARBA00022840"/>
    </source>
</evidence>
<dbReference type="SUPFAM" id="SSF52540">
    <property type="entry name" value="P-loop containing nucleoside triphosphate hydrolases"/>
    <property type="match status" value="1"/>
</dbReference>
<evidence type="ECO:0000313" key="12">
    <source>
        <dbReference type="Proteomes" id="UP001562425"/>
    </source>
</evidence>
<feature type="transmembrane region" description="Helical" evidence="9">
    <location>
        <begin position="544"/>
        <end position="563"/>
    </location>
</feature>